<evidence type="ECO:0000313" key="13">
    <source>
        <dbReference type="EMBL" id="PAU82400.1"/>
    </source>
</evidence>
<dbReference type="Gene3D" id="3.30.63.10">
    <property type="entry name" value="Guanylate Kinase phosphate binding domain"/>
    <property type="match status" value="1"/>
</dbReference>
<comment type="subcellular location">
    <subcellularLocation>
        <location evidence="1 11">Cytoplasm</location>
    </subcellularLocation>
</comment>
<dbReference type="InterPro" id="IPR017665">
    <property type="entry name" value="Guanylate_kinase"/>
</dbReference>
<dbReference type="InterPro" id="IPR008145">
    <property type="entry name" value="GK/Ca_channel_bsu"/>
</dbReference>
<dbReference type="GO" id="GO:0005829">
    <property type="term" value="C:cytosol"/>
    <property type="evidence" value="ECO:0007669"/>
    <property type="project" value="TreeGrafter"/>
</dbReference>
<organism evidence="13 14">
    <name type="scientific">Halovibrio salipaludis</name>
    <dbReference type="NCBI Taxonomy" id="2032626"/>
    <lineage>
        <taxon>Bacteria</taxon>
        <taxon>Pseudomonadati</taxon>
        <taxon>Pseudomonadota</taxon>
        <taxon>Gammaproteobacteria</taxon>
        <taxon>Oceanospirillales</taxon>
        <taxon>Halomonadaceae</taxon>
        <taxon>Halovibrio</taxon>
    </lineage>
</organism>
<dbReference type="InterPro" id="IPR027417">
    <property type="entry name" value="P-loop_NTPase"/>
</dbReference>
<keyword evidence="7 11" id="KW-0547">Nucleotide-binding</keyword>
<keyword evidence="14" id="KW-1185">Reference proteome</keyword>
<proteinExistence type="inferred from homology"/>
<dbReference type="SMART" id="SM00072">
    <property type="entry name" value="GuKc"/>
    <property type="match status" value="1"/>
</dbReference>
<comment type="catalytic activity">
    <reaction evidence="11">
        <text>GMP + ATP = GDP + ADP</text>
        <dbReference type="Rhea" id="RHEA:20780"/>
        <dbReference type="ChEBI" id="CHEBI:30616"/>
        <dbReference type="ChEBI" id="CHEBI:58115"/>
        <dbReference type="ChEBI" id="CHEBI:58189"/>
        <dbReference type="ChEBI" id="CHEBI:456216"/>
        <dbReference type="EC" id="2.7.4.8"/>
    </reaction>
</comment>
<evidence type="ECO:0000256" key="1">
    <source>
        <dbReference type="ARBA" id="ARBA00004496"/>
    </source>
</evidence>
<feature type="binding site" evidence="11">
    <location>
        <begin position="15"/>
        <end position="22"/>
    </location>
    <ligand>
        <name>ATP</name>
        <dbReference type="ChEBI" id="CHEBI:30616"/>
    </ligand>
</feature>
<evidence type="ECO:0000259" key="12">
    <source>
        <dbReference type="PROSITE" id="PS50052"/>
    </source>
</evidence>
<dbReference type="FunFam" id="3.40.50.300:FF:000084">
    <property type="entry name" value="Guanylate kinase"/>
    <property type="match status" value="1"/>
</dbReference>
<dbReference type="PANTHER" id="PTHR23117">
    <property type="entry name" value="GUANYLATE KINASE-RELATED"/>
    <property type="match status" value="1"/>
</dbReference>
<dbReference type="OrthoDB" id="9808150at2"/>
<evidence type="ECO:0000256" key="11">
    <source>
        <dbReference type="HAMAP-Rule" id="MF_00328"/>
    </source>
</evidence>
<reference evidence="13 14" key="1">
    <citation type="submission" date="2017-08" db="EMBL/GenBank/DDBJ databases">
        <title>Halovibrio sewagensis sp. nov., isolated from wastewater of high salinity.</title>
        <authorList>
            <person name="Dong X."/>
            <person name="Zhang G."/>
        </authorList>
    </citation>
    <scope>NUCLEOTIDE SEQUENCE [LARGE SCALE GENOMIC DNA]</scope>
    <source>
        <strain evidence="13 14">YL5-2</strain>
    </source>
</reference>
<dbReference type="NCBIfam" id="TIGR03263">
    <property type="entry name" value="guanyl_kin"/>
    <property type="match status" value="1"/>
</dbReference>
<evidence type="ECO:0000256" key="8">
    <source>
        <dbReference type="ARBA" id="ARBA00022777"/>
    </source>
</evidence>
<dbReference type="InterPro" id="IPR008144">
    <property type="entry name" value="Guanylate_kin-like_dom"/>
</dbReference>
<protein>
    <recommendedName>
        <fullName evidence="4 11">Guanylate kinase</fullName>
        <ecNumber evidence="3 11">2.7.4.8</ecNumber>
    </recommendedName>
    <alternativeName>
        <fullName evidence="10 11">GMP kinase</fullName>
    </alternativeName>
</protein>
<dbReference type="Proteomes" id="UP000218896">
    <property type="component" value="Unassembled WGS sequence"/>
</dbReference>
<dbReference type="PROSITE" id="PS00856">
    <property type="entry name" value="GUANYLATE_KINASE_1"/>
    <property type="match status" value="1"/>
</dbReference>
<dbReference type="InterPro" id="IPR020590">
    <property type="entry name" value="Guanylate_kinase_CS"/>
</dbReference>
<dbReference type="HAMAP" id="MF_00328">
    <property type="entry name" value="Guanylate_kinase"/>
    <property type="match status" value="1"/>
</dbReference>
<comment type="caution">
    <text evidence="13">The sequence shown here is derived from an EMBL/GenBank/DDBJ whole genome shotgun (WGS) entry which is preliminary data.</text>
</comment>
<name>A0A2A2FC33_9GAMM</name>
<evidence type="ECO:0000256" key="9">
    <source>
        <dbReference type="ARBA" id="ARBA00022840"/>
    </source>
</evidence>
<keyword evidence="9 11" id="KW-0067">ATP-binding</keyword>
<evidence type="ECO:0000256" key="6">
    <source>
        <dbReference type="ARBA" id="ARBA00022679"/>
    </source>
</evidence>
<dbReference type="GO" id="GO:0004385">
    <property type="term" value="F:GMP kinase activity"/>
    <property type="evidence" value="ECO:0007669"/>
    <property type="project" value="UniProtKB-UniRule"/>
</dbReference>
<feature type="domain" description="Guanylate kinase-like" evidence="12">
    <location>
        <begin position="8"/>
        <end position="186"/>
    </location>
</feature>
<keyword evidence="6 11" id="KW-0808">Transferase</keyword>
<sequence>MSEQPYLGTLFVVSAPSGAGKTSLVSQALERDPALTVSVSHTTRAARPGEQDGVNYHFVTEQEFLSLMEAGTFLEHAQVFDNYYGTSGDWVDEQLAAGLDVILEIDWQGAQQIRRLRPHAVSVFIVPPSPEALRERLQGRGQDSDEVIERRLREAAEECRHVAEYDYLVVNDDFERALDELLVVFRAQRQCLSRQSQRHETLLRALSLADQ</sequence>
<evidence type="ECO:0000256" key="5">
    <source>
        <dbReference type="ARBA" id="ARBA00022490"/>
    </source>
</evidence>
<evidence type="ECO:0000313" key="14">
    <source>
        <dbReference type="Proteomes" id="UP000218896"/>
    </source>
</evidence>
<dbReference type="AlphaFoldDB" id="A0A2A2FC33"/>
<dbReference type="RefSeq" id="WP_095616494.1">
    <property type="nucleotide sequence ID" value="NZ_NSKD01000001.1"/>
</dbReference>
<dbReference type="PROSITE" id="PS50052">
    <property type="entry name" value="GUANYLATE_KINASE_2"/>
    <property type="match status" value="1"/>
</dbReference>
<keyword evidence="8 11" id="KW-0418">Kinase</keyword>
<dbReference type="Gene3D" id="3.40.50.300">
    <property type="entry name" value="P-loop containing nucleotide triphosphate hydrolases"/>
    <property type="match status" value="2"/>
</dbReference>
<comment type="function">
    <text evidence="11">Essential for recycling GMP and indirectly, cGMP.</text>
</comment>
<accession>A0A2A2FC33</accession>
<dbReference type="CDD" id="cd00071">
    <property type="entry name" value="GMPK"/>
    <property type="match status" value="1"/>
</dbReference>
<dbReference type="EC" id="2.7.4.8" evidence="3 11"/>
<evidence type="ECO:0000256" key="2">
    <source>
        <dbReference type="ARBA" id="ARBA00005790"/>
    </source>
</evidence>
<gene>
    <name evidence="11" type="primary">gmk</name>
    <name evidence="13" type="ORF">CK501_04480</name>
</gene>
<dbReference type="PANTHER" id="PTHR23117:SF13">
    <property type="entry name" value="GUANYLATE KINASE"/>
    <property type="match status" value="1"/>
</dbReference>
<comment type="similarity">
    <text evidence="2 11">Belongs to the guanylate kinase family.</text>
</comment>
<evidence type="ECO:0000256" key="7">
    <source>
        <dbReference type="ARBA" id="ARBA00022741"/>
    </source>
</evidence>
<dbReference type="GO" id="GO:0005524">
    <property type="term" value="F:ATP binding"/>
    <property type="evidence" value="ECO:0007669"/>
    <property type="project" value="UniProtKB-UniRule"/>
</dbReference>
<dbReference type="FunFam" id="3.30.63.10:FF:000002">
    <property type="entry name" value="Guanylate kinase 1"/>
    <property type="match status" value="1"/>
</dbReference>
<dbReference type="SUPFAM" id="SSF52540">
    <property type="entry name" value="P-loop containing nucleoside triphosphate hydrolases"/>
    <property type="match status" value="1"/>
</dbReference>
<dbReference type="EMBL" id="NSKD01000001">
    <property type="protein sequence ID" value="PAU82400.1"/>
    <property type="molecule type" value="Genomic_DNA"/>
</dbReference>
<dbReference type="Pfam" id="PF00625">
    <property type="entry name" value="Guanylate_kin"/>
    <property type="match status" value="1"/>
</dbReference>
<keyword evidence="5 11" id="KW-0963">Cytoplasm</keyword>
<evidence type="ECO:0000256" key="10">
    <source>
        <dbReference type="ARBA" id="ARBA00030128"/>
    </source>
</evidence>
<evidence type="ECO:0000256" key="3">
    <source>
        <dbReference type="ARBA" id="ARBA00012961"/>
    </source>
</evidence>
<evidence type="ECO:0000256" key="4">
    <source>
        <dbReference type="ARBA" id="ARBA00016296"/>
    </source>
</evidence>